<evidence type="ECO:0000313" key="2">
    <source>
        <dbReference type="Proteomes" id="UP000181951"/>
    </source>
</evidence>
<protein>
    <submittedName>
        <fullName evidence="1">Winged helix DNA-binding domain-containing protein</fullName>
    </submittedName>
</protein>
<dbReference type="InterPro" id="IPR009351">
    <property type="entry name" value="AlkZ-like"/>
</dbReference>
<name>A0A1H8RFE9_9ACTN</name>
<keyword evidence="1" id="KW-0238">DNA-binding</keyword>
<proteinExistence type="predicted"/>
<dbReference type="STRING" id="310780.SAMN05216267_103456"/>
<reference evidence="1 2" key="1">
    <citation type="submission" date="2016-10" db="EMBL/GenBank/DDBJ databases">
        <authorList>
            <person name="de Groot N.N."/>
        </authorList>
    </citation>
    <scope>NUCLEOTIDE SEQUENCE [LARGE SCALE GENOMIC DNA]</scope>
    <source>
        <strain evidence="1 2">CGMCC 4.2026</strain>
    </source>
</reference>
<dbReference type="AlphaFoldDB" id="A0A1H8RFE9"/>
<dbReference type="PANTHER" id="PTHR38479:SF2">
    <property type="entry name" value="WINGED HELIX DNA-BINDING DOMAIN-CONTAINING PROTEIN"/>
    <property type="match status" value="1"/>
</dbReference>
<sequence length="376" mass="40191">MGNPVLDLRTLNRTLLARQMLLRREAVGSHTAVARMLGLQSQVPTSPYAGLWTRVEGFDFAEPGALLTERKLVRLVAMRGTVHLMTADDALLLRPWTQPVLDRALRGSPWAPGLAGADLTAVTAYGRALLAERAMTPGELRAALGARWPDADAESLAQALRVHVPLVQVPPRGVWGASGGVRYAPLDTWLGRDAGGGPDGPHVPDLVRRYLAAFGPATPADMQKWSGRTGLKRAFTDLDLRTYSAEDGRVLYDLPDAGLADPATDVPARFVADFDNLLLSHADRTRVLAPADKTRVITVNGLVSGTILVDGFVGGTWRFDKQARDEGRAVLAVTPFAPLTPGDRDALEAEGTRLLAAAHPGAGHAVRFTGPADRPA</sequence>
<evidence type="ECO:0000313" key="1">
    <source>
        <dbReference type="EMBL" id="SEO65120.1"/>
    </source>
</evidence>
<keyword evidence="2" id="KW-1185">Reference proteome</keyword>
<dbReference type="EMBL" id="FODD01000034">
    <property type="protein sequence ID" value="SEO65120.1"/>
    <property type="molecule type" value="Genomic_DNA"/>
</dbReference>
<dbReference type="Proteomes" id="UP000181951">
    <property type="component" value="Unassembled WGS sequence"/>
</dbReference>
<gene>
    <name evidence="1" type="ORF">SAMN05216267_103456</name>
</gene>
<dbReference type="RefSeq" id="WP_069464077.1">
    <property type="nucleotide sequence ID" value="NZ_FODD01000034.1"/>
</dbReference>
<dbReference type="GO" id="GO:0003677">
    <property type="term" value="F:DNA binding"/>
    <property type="evidence" value="ECO:0007669"/>
    <property type="project" value="UniProtKB-KW"/>
</dbReference>
<dbReference type="PANTHER" id="PTHR38479">
    <property type="entry name" value="LMO0824 PROTEIN"/>
    <property type="match status" value="1"/>
</dbReference>
<dbReference type="OrthoDB" id="9148135at2"/>
<organism evidence="1 2">
    <name type="scientific">Actinacidiphila rubida</name>
    <dbReference type="NCBI Taxonomy" id="310780"/>
    <lineage>
        <taxon>Bacteria</taxon>
        <taxon>Bacillati</taxon>
        <taxon>Actinomycetota</taxon>
        <taxon>Actinomycetes</taxon>
        <taxon>Kitasatosporales</taxon>
        <taxon>Streptomycetaceae</taxon>
        <taxon>Actinacidiphila</taxon>
    </lineage>
</organism>
<accession>A0A1H8RFE9</accession>
<dbReference type="Pfam" id="PF06224">
    <property type="entry name" value="AlkZ-like"/>
    <property type="match status" value="1"/>
</dbReference>